<keyword evidence="3 6" id="KW-0812">Transmembrane</keyword>
<gene>
    <name evidence="7" type="ORF">NQ318_003553</name>
</gene>
<dbReference type="PANTHER" id="PTHR12300">
    <property type="entry name" value="HVA22-LIKE PROTEINS"/>
    <property type="match status" value="1"/>
</dbReference>
<feature type="transmembrane region" description="Helical" evidence="6">
    <location>
        <begin position="73"/>
        <end position="89"/>
    </location>
</feature>
<dbReference type="EMBL" id="JAPWTK010000038">
    <property type="protein sequence ID" value="KAJ8955453.1"/>
    <property type="molecule type" value="Genomic_DNA"/>
</dbReference>
<evidence type="ECO:0000256" key="3">
    <source>
        <dbReference type="ARBA" id="ARBA00022692"/>
    </source>
</evidence>
<comment type="caution">
    <text evidence="7">The sequence shown here is derived from an EMBL/GenBank/DDBJ whole genome shotgun (WGS) entry which is preliminary data.</text>
</comment>
<protein>
    <recommendedName>
        <fullName evidence="6">Receptor expression-enhancing protein</fullName>
    </recommendedName>
</protein>
<evidence type="ECO:0000256" key="5">
    <source>
        <dbReference type="ARBA" id="ARBA00023136"/>
    </source>
</evidence>
<sequence length="114" mass="13462">MAKKFSEIKEELDKSLHDPSKPWTVILDQAEKKTGVERLYIFVVCNSVGFLYPAYVSMHAIESPSKDDDTKWLTYWVVFAVFSIIEYFADFIAGWFPLYWLIKCLFFVWLMITN</sequence>
<dbReference type="PANTHER" id="PTHR12300:SF161">
    <property type="entry name" value="RECEPTOR EXPRESSION-ENHANCING PROTEIN"/>
    <property type="match status" value="1"/>
</dbReference>
<evidence type="ECO:0000256" key="6">
    <source>
        <dbReference type="RuleBase" id="RU362006"/>
    </source>
</evidence>
<dbReference type="AlphaFoldDB" id="A0AAV8YXF2"/>
<keyword evidence="5 6" id="KW-0472">Membrane</keyword>
<name>A0AAV8YXF2_9CUCU</name>
<dbReference type="Pfam" id="PF03134">
    <property type="entry name" value="TB2_DP1_HVA22"/>
    <property type="match status" value="1"/>
</dbReference>
<keyword evidence="4 6" id="KW-1133">Transmembrane helix</keyword>
<evidence type="ECO:0000313" key="8">
    <source>
        <dbReference type="Proteomes" id="UP001162162"/>
    </source>
</evidence>
<feature type="transmembrane region" description="Helical" evidence="6">
    <location>
        <begin position="39"/>
        <end position="61"/>
    </location>
</feature>
<evidence type="ECO:0000256" key="1">
    <source>
        <dbReference type="ARBA" id="ARBA00004141"/>
    </source>
</evidence>
<proteinExistence type="inferred from homology"/>
<evidence type="ECO:0000256" key="4">
    <source>
        <dbReference type="ARBA" id="ARBA00022989"/>
    </source>
</evidence>
<reference evidence="7" key="1">
    <citation type="journal article" date="2023" name="Insect Mol. Biol.">
        <title>Genome sequencing provides insights into the evolution of gene families encoding plant cell wall-degrading enzymes in longhorned beetles.</title>
        <authorList>
            <person name="Shin N.R."/>
            <person name="Okamura Y."/>
            <person name="Kirsch R."/>
            <person name="Pauchet Y."/>
        </authorList>
    </citation>
    <scope>NUCLEOTIDE SEQUENCE</scope>
    <source>
        <strain evidence="7">AMC_N1</strain>
    </source>
</reference>
<accession>A0AAV8YXF2</accession>
<evidence type="ECO:0000256" key="2">
    <source>
        <dbReference type="ARBA" id="ARBA00008573"/>
    </source>
</evidence>
<organism evidence="7 8">
    <name type="scientific">Aromia moschata</name>
    <dbReference type="NCBI Taxonomy" id="1265417"/>
    <lineage>
        <taxon>Eukaryota</taxon>
        <taxon>Metazoa</taxon>
        <taxon>Ecdysozoa</taxon>
        <taxon>Arthropoda</taxon>
        <taxon>Hexapoda</taxon>
        <taxon>Insecta</taxon>
        <taxon>Pterygota</taxon>
        <taxon>Neoptera</taxon>
        <taxon>Endopterygota</taxon>
        <taxon>Coleoptera</taxon>
        <taxon>Polyphaga</taxon>
        <taxon>Cucujiformia</taxon>
        <taxon>Chrysomeloidea</taxon>
        <taxon>Cerambycidae</taxon>
        <taxon>Cerambycinae</taxon>
        <taxon>Callichromatini</taxon>
        <taxon>Aromia</taxon>
    </lineage>
</organism>
<keyword evidence="8" id="KW-1185">Reference proteome</keyword>
<dbReference type="InterPro" id="IPR004345">
    <property type="entry name" value="TB2_DP1_HVA22"/>
</dbReference>
<dbReference type="Proteomes" id="UP001162162">
    <property type="component" value="Unassembled WGS sequence"/>
</dbReference>
<comment type="similarity">
    <text evidence="2 6">Belongs to the DP1 family.</text>
</comment>
<dbReference type="GO" id="GO:0016020">
    <property type="term" value="C:membrane"/>
    <property type="evidence" value="ECO:0007669"/>
    <property type="project" value="UniProtKB-SubCell"/>
</dbReference>
<comment type="subcellular location">
    <subcellularLocation>
        <location evidence="1 6">Membrane</location>
        <topology evidence="1 6">Multi-pass membrane protein</topology>
    </subcellularLocation>
</comment>
<feature type="transmembrane region" description="Helical" evidence="6">
    <location>
        <begin position="96"/>
        <end position="112"/>
    </location>
</feature>
<evidence type="ECO:0000313" key="7">
    <source>
        <dbReference type="EMBL" id="KAJ8955453.1"/>
    </source>
</evidence>